<comment type="caution">
    <text evidence="2">The sequence shown here is derived from an EMBL/GenBank/DDBJ whole genome shotgun (WGS) entry which is preliminary data.</text>
</comment>
<organism evidence="2 3">
    <name type="scientific">Candidatus Nomurabacteria bacterium CG10_big_fil_rev_8_21_14_0_10_35_16</name>
    <dbReference type="NCBI Taxonomy" id="1974731"/>
    <lineage>
        <taxon>Bacteria</taxon>
        <taxon>Candidatus Nomuraibacteriota</taxon>
    </lineage>
</organism>
<dbReference type="Pfam" id="PF09136">
    <property type="entry name" value="Glucodextran_B"/>
    <property type="match status" value="1"/>
</dbReference>
<dbReference type="AlphaFoldDB" id="A0A2H0TC05"/>
<dbReference type="Gene3D" id="2.60.40.10">
    <property type="entry name" value="Immunoglobulins"/>
    <property type="match status" value="1"/>
</dbReference>
<dbReference type="InterPro" id="IPR013783">
    <property type="entry name" value="Ig-like_fold"/>
</dbReference>
<dbReference type="Proteomes" id="UP000230094">
    <property type="component" value="Unassembled WGS sequence"/>
</dbReference>
<evidence type="ECO:0000256" key="1">
    <source>
        <dbReference type="SAM" id="Phobius"/>
    </source>
</evidence>
<proteinExistence type="predicted"/>
<evidence type="ECO:0008006" key="4">
    <source>
        <dbReference type="Google" id="ProtNLM"/>
    </source>
</evidence>
<sequence>MNQDVKKIVKIVALVFLFIFIVTYTFFNAKDLIFGVKIKDVKIESEIENEPNIVKITGNAKNAKKLTLNGREISIDQAGNFNETIALLVGYNIVTIRAEDKFGYEDEKDYQLIGTTD</sequence>
<keyword evidence="1" id="KW-0812">Transmembrane</keyword>
<gene>
    <name evidence="2" type="ORF">COU49_00705</name>
</gene>
<protein>
    <recommendedName>
        <fullName evidence="4">IPT/TIG domain-containing protein</fullName>
    </recommendedName>
</protein>
<dbReference type="EMBL" id="PFCQ01000003">
    <property type="protein sequence ID" value="PIR68548.1"/>
    <property type="molecule type" value="Genomic_DNA"/>
</dbReference>
<reference evidence="3" key="1">
    <citation type="submission" date="2017-09" db="EMBL/GenBank/DDBJ databases">
        <title>Depth-based differentiation of microbial function through sediment-hosted aquifers and enrichment of novel symbionts in the deep terrestrial subsurface.</title>
        <authorList>
            <person name="Probst A.J."/>
            <person name="Ladd B."/>
            <person name="Jarett J.K."/>
            <person name="Geller-Mcgrath D.E."/>
            <person name="Sieber C.M.K."/>
            <person name="Emerson J.B."/>
            <person name="Anantharaman K."/>
            <person name="Thomas B.C."/>
            <person name="Malmstrom R."/>
            <person name="Stieglmeier M."/>
            <person name="Klingl A."/>
            <person name="Woyke T."/>
            <person name="Ryan C.M."/>
            <person name="Banfield J.F."/>
        </authorList>
    </citation>
    <scope>NUCLEOTIDE SEQUENCE [LARGE SCALE GENOMIC DNA]</scope>
</reference>
<keyword evidence="1" id="KW-1133">Transmembrane helix</keyword>
<evidence type="ECO:0000313" key="3">
    <source>
        <dbReference type="Proteomes" id="UP000230094"/>
    </source>
</evidence>
<feature type="transmembrane region" description="Helical" evidence="1">
    <location>
        <begin position="7"/>
        <end position="27"/>
    </location>
</feature>
<name>A0A2H0TC05_9BACT</name>
<accession>A0A2H0TC05</accession>
<keyword evidence="1" id="KW-0472">Membrane</keyword>
<evidence type="ECO:0000313" key="2">
    <source>
        <dbReference type="EMBL" id="PIR68548.1"/>
    </source>
</evidence>